<dbReference type="EMBL" id="JAWRVI010000013">
    <property type="protein sequence ID" value="KAK4091021.1"/>
    <property type="molecule type" value="Genomic_DNA"/>
</dbReference>
<comment type="caution">
    <text evidence="2">The sequence shown here is derived from an EMBL/GenBank/DDBJ whole genome shotgun (WGS) entry which is preliminary data.</text>
</comment>
<organism evidence="2 3">
    <name type="scientific">Purpureocillium lilacinum</name>
    <name type="common">Paecilomyces lilacinus</name>
    <dbReference type="NCBI Taxonomy" id="33203"/>
    <lineage>
        <taxon>Eukaryota</taxon>
        <taxon>Fungi</taxon>
        <taxon>Dikarya</taxon>
        <taxon>Ascomycota</taxon>
        <taxon>Pezizomycotina</taxon>
        <taxon>Sordariomycetes</taxon>
        <taxon>Hypocreomycetidae</taxon>
        <taxon>Hypocreales</taxon>
        <taxon>Ophiocordycipitaceae</taxon>
        <taxon>Purpureocillium</taxon>
    </lineage>
</organism>
<feature type="compositionally biased region" description="Low complexity" evidence="1">
    <location>
        <begin position="46"/>
        <end position="60"/>
    </location>
</feature>
<keyword evidence="3" id="KW-1185">Reference proteome</keyword>
<name>A0ABR0C4V3_PURLI</name>
<dbReference type="Proteomes" id="UP001287286">
    <property type="component" value="Unassembled WGS sequence"/>
</dbReference>
<sequence length="742" mass="81820">MAARNPSRQGRRLSWGGLPRSGASATDMHDLEDLRLQHGARRTRTRAGAASLPSSSSSVSWEGQGEGRARLLQKSFGLDDKILPRIILTSGAVSDCTTAPGATEGTVQHQGMDGGPPSASARLTLDREAWAQRSRRMECCEPAASASIGQEGVIIRRHHHHRHYTPPPTAALLANPALPVIDYQAVPPRTPGLLRAQQPPTPTDTESLTHQRLPIPCLHRPTTAQFRYCSLCPQYPQDPLPAVACQSEMSRRRPVGTRKRRDANIHTHTHQAMSRVSPGANPSSSVSVRHSASSHPPSMMRPRRAVCRDGGADGQGRGMAQRALLQRRMQRTSHAAPRRLASGQLLARASLQAPLRLCQERLLAKRIVTTCPSPLHRHSPEQKIGARPAQCARVDTDKRHHPFETRHARQGETDGHPAVADMRRYHHLMGAFVGGGEPVAEAAVCIVYSETMRAKLWPNAAEARVYFHVARGVAESMGMDGMMGSSSRRFVATRLPPSFNLDPAKFLLLNIRWIIPRVAALSKPEAAWLAGPEEELPAQRCRVAVAMRSSIEAPIRPAPDASMTVWKIAGRPMEVAGDLSRLFQWMMQQKVNPFLFAGRSAHHLSNRPTAGQAFLQGKSLYCMLREEYARHASDYGVQEGSEWHDRLHVGVWFWAPGLQREIGLRRLVLYHFLSERSPQGVNLLSNRDDFIQSLNDSDGSMSSLMQLALEVWRRQPGVGHGEGDVIDDAPVLDILRCADAVL</sequence>
<feature type="region of interest" description="Disordered" evidence="1">
    <location>
        <begin position="265"/>
        <end position="303"/>
    </location>
</feature>
<accession>A0ABR0C4V3</accession>
<proteinExistence type="predicted"/>
<feature type="compositionally biased region" description="Low complexity" evidence="1">
    <location>
        <begin position="282"/>
        <end position="298"/>
    </location>
</feature>
<evidence type="ECO:0000256" key="1">
    <source>
        <dbReference type="SAM" id="MobiDB-lite"/>
    </source>
</evidence>
<feature type="region of interest" description="Disordered" evidence="1">
    <location>
        <begin position="1"/>
        <end position="64"/>
    </location>
</feature>
<gene>
    <name evidence="2" type="ORF">Purlil1_4601</name>
</gene>
<feature type="compositionally biased region" description="Basic and acidic residues" evidence="1">
    <location>
        <begin position="27"/>
        <end position="36"/>
    </location>
</feature>
<evidence type="ECO:0000313" key="2">
    <source>
        <dbReference type="EMBL" id="KAK4091021.1"/>
    </source>
</evidence>
<reference evidence="2 3" key="1">
    <citation type="journal article" date="2024" name="Microbiol. Resour. Announc.">
        <title>Genome annotations for the ascomycete fungi Trichoderma harzianum, Trichoderma aggressivum, and Purpureocillium lilacinum.</title>
        <authorList>
            <person name="Beijen E.P.W."/>
            <person name="Ohm R.A."/>
        </authorList>
    </citation>
    <scope>NUCLEOTIDE SEQUENCE [LARGE SCALE GENOMIC DNA]</scope>
    <source>
        <strain evidence="2 3">CBS 150709</strain>
    </source>
</reference>
<protein>
    <submittedName>
        <fullName evidence="2">Uncharacterized protein</fullName>
    </submittedName>
</protein>
<evidence type="ECO:0000313" key="3">
    <source>
        <dbReference type="Proteomes" id="UP001287286"/>
    </source>
</evidence>